<feature type="transmembrane region" description="Helical" evidence="7">
    <location>
        <begin position="213"/>
        <end position="231"/>
    </location>
</feature>
<evidence type="ECO:0000256" key="5">
    <source>
        <dbReference type="ARBA" id="ARBA00038359"/>
    </source>
</evidence>
<feature type="transmembrane region" description="Helical" evidence="7">
    <location>
        <begin position="129"/>
        <end position="150"/>
    </location>
</feature>
<evidence type="ECO:0000256" key="6">
    <source>
        <dbReference type="SAM" id="MobiDB-lite"/>
    </source>
</evidence>
<evidence type="ECO:0000259" key="8">
    <source>
        <dbReference type="Pfam" id="PF20684"/>
    </source>
</evidence>
<dbReference type="InterPro" id="IPR049326">
    <property type="entry name" value="Rhodopsin_dom_fungi"/>
</dbReference>
<dbReference type="Pfam" id="PF20684">
    <property type="entry name" value="Fung_rhodopsin"/>
    <property type="match status" value="1"/>
</dbReference>
<dbReference type="PANTHER" id="PTHR33048">
    <property type="entry name" value="PTH11-LIKE INTEGRAL MEMBRANE PROTEIN (AFU_ORTHOLOGUE AFUA_5G11245)"/>
    <property type="match status" value="1"/>
</dbReference>
<feature type="transmembrane region" description="Helical" evidence="7">
    <location>
        <begin position="251"/>
        <end position="271"/>
    </location>
</feature>
<protein>
    <recommendedName>
        <fullName evidence="8">Rhodopsin domain-containing protein</fullName>
    </recommendedName>
</protein>
<evidence type="ECO:0000256" key="7">
    <source>
        <dbReference type="SAM" id="Phobius"/>
    </source>
</evidence>
<keyword evidence="4 7" id="KW-0472">Membrane</keyword>
<evidence type="ECO:0000256" key="1">
    <source>
        <dbReference type="ARBA" id="ARBA00004141"/>
    </source>
</evidence>
<evidence type="ECO:0000313" key="10">
    <source>
        <dbReference type="Proteomes" id="UP000051487"/>
    </source>
</evidence>
<feature type="transmembrane region" description="Helical" evidence="7">
    <location>
        <begin position="175"/>
        <end position="201"/>
    </location>
</feature>
<sequence length="381" mass="42810">MHSSLPLVDRALAIFVVSVVMMVISVVTVVLRSFVRLYLVRAFGWDDALMVLALSLFVFLGICCMIGSLSGVGHRMVEFEGLGQLDELKRSLLWWWLGQMLYIWSSAVTKVSISMTLLRLAVRRLHRIILWAVIALGIVTGLMFWLVLLLDCNPVSYFWLRVDPHSSGTCVSTDVLLAIAYLYSSLTIFCDLTLGVMPALLVWGLQMSRKTKIALGGILGLGAVASVAVIIRFPFLHYYKDNDFLYSTYQIAIWSVMETGLGITAGSLVTLRPLFRWFLDGNLSGRHRRSAKRSDRQYPLSSLPDDPPRKNSRDPSYWRPDLPEEFPSVVVTTISSPMAGSHLNEDHSSQEELSLPEDSWARYQVNIHKTFQLTTAPSGFD</sequence>
<proteinExistence type="inferred from homology"/>
<dbReference type="GO" id="GO:0016020">
    <property type="term" value="C:membrane"/>
    <property type="evidence" value="ECO:0007669"/>
    <property type="project" value="UniProtKB-SubCell"/>
</dbReference>
<accession>A0AAN4PH21</accession>
<comment type="caution">
    <text evidence="9">The sequence shown here is derived from an EMBL/GenBank/DDBJ whole genome shotgun (WGS) entry which is preliminary data.</text>
</comment>
<feature type="transmembrane region" description="Helical" evidence="7">
    <location>
        <begin position="12"/>
        <end position="35"/>
    </location>
</feature>
<name>A0AAN4PH21_ASPLE</name>
<dbReference type="Proteomes" id="UP000051487">
    <property type="component" value="Unassembled WGS sequence"/>
</dbReference>
<feature type="region of interest" description="Disordered" evidence="6">
    <location>
        <begin position="288"/>
        <end position="321"/>
    </location>
</feature>
<dbReference type="InterPro" id="IPR052337">
    <property type="entry name" value="SAT4-like"/>
</dbReference>
<evidence type="ECO:0000313" key="9">
    <source>
        <dbReference type="EMBL" id="GAQ06241.1"/>
    </source>
</evidence>
<dbReference type="PANTHER" id="PTHR33048:SF140">
    <property type="entry name" value="ATPASE, PUTATIVE (EUROFUNG)-RELATED"/>
    <property type="match status" value="1"/>
</dbReference>
<evidence type="ECO:0000256" key="3">
    <source>
        <dbReference type="ARBA" id="ARBA00022989"/>
    </source>
</evidence>
<organism evidence="9 10">
    <name type="scientific">Aspergillus lentulus</name>
    <dbReference type="NCBI Taxonomy" id="293939"/>
    <lineage>
        <taxon>Eukaryota</taxon>
        <taxon>Fungi</taxon>
        <taxon>Dikarya</taxon>
        <taxon>Ascomycota</taxon>
        <taxon>Pezizomycotina</taxon>
        <taxon>Eurotiomycetes</taxon>
        <taxon>Eurotiomycetidae</taxon>
        <taxon>Eurotiales</taxon>
        <taxon>Aspergillaceae</taxon>
        <taxon>Aspergillus</taxon>
        <taxon>Aspergillus subgen. Fumigati</taxon>
    </lineage>
</organism>
<feature type="transmembrane region" description="Helical" evidence="7">
    <location>
        <begin position="47"/>
        <end position="73"/>
    </location>
</feature>
<keyword evidence="2 7" id="KW-0812">Transmembrane</keyword>
<dbReference type="AlphaFoldDB" id="A0AAN4PH21"/>
<gene>
    <name evidence="9" type="ORF">ALT_3562</name>
</gene>
<comment type="similarity">
    <text evidence="5">Belongs to the SAT4 family.</text>
</comment>
<comment type="subcellular location">
    <subcellularLocation>
        <location evidence="1">Membrane</location>
        <topology evidence="1">Multi-pass membrane protein</topology>
    </subcellularLocation>
</comment>
<keyword evidence="3 7" id="KW-1133">Transmembrane helix</keyword>
<feature type="domain" description="Rhodopsin" evidence="8">
    <location>
        <begin position="31"/>
        <end position="276"/>
    </location>
</feature>
<evidence type="ECO:0000256" key="4">
    <source>
        <dbReference type="ARBA" id="ARBA00023136"/>
    </source>
</evidence>
<feature type="transmembrane region" description="Helical" evidence="7">
    <location>
        <begin position="93"/>
        <end position="117"/>
    </location>
</feature>
<dbReference type="EMBL" id="BCLY01000008">
    <property type="protein sequence ID" value="GAQ06241.1"/>
    <property type="molecule type" value="Genomic_DNA"/>
</dbReference>
<reference evidence="9 10" key="1">
    <citation type="submission" date="2015-11" db="EMBL/GenBank/DDBJ databases">
        <title>Aspergillus lentulus strain IFM 54703T.</title>
        <authorList>
            <person name="Kusuya Y."/>
            <person name="Sakai K."/>
            <person name="Kamei K."/>
            <person name="Takahashi H."/>
            <person name="Yaguchi T."/>
        </authorList>
    </citation>
    <scope>NUCLEOTIDE SEQUENCE [LARGE SCALE GENOMIC DNA]</scope>
    <source>
        <strain evidence="9 10">IFM 54703</strain>
    </source>
</reference>
<evidence type="ECO:0000256" key="2">
    <source>
        <dbReference type="ARBA" id="ARBA00022692"/>
    </source>
</evidence>